<organism evidence="3 4">
    <name type="scientific">Ileibacterium valens</name>
    <dbReference type="NCBI Taxonomy" id="1862668"/>
    <lineage>
        <taxon>Bacteria</taxon>
        <taxon>Bacillati</taxon>
        <taxon>Bacillota</taxon>
        <taxon>Erysipelotrichia</taxon>
        <taxon>Erysipelotrichales</taxon>
        <taxon>Erysipelotrichaceae</taxon>
        <taxon>Ileibacterium</taxon>
    </lineage>
</organism>
<dbReference type="PANTHER" id="PTHR43447">
    <property type="entry name" value="ALPHA-AMYLASE"/>
    <property type="match status" value="1"/>
</dbReference>
<protein>
    <recommendedName>
        <fullName evidence="2">Glycosyl hydrolase family 13 catalytic domain-containing protein</fullName>
    </recommendedName>
</protein>
<dbReference type="GeneID" id="82204168"/>
<dbReference type="SUPFAM" id="SSF51445">
    <property type="entry name" value="(Trans)glycosidases"/>
    <property type="match status" value="1"/>
</dbReference>
<evidence type="ECO:0000313" key="4">
    <source>
        <dbReference type="Proteomes" id="UP000186341"/>
    </source>
</evidence>
<dbReference type="Pfam" id="PF00128">
    <property type="entry name" value="Alpha-amylase"/>
    <property type="match status" value="1"/>
</dbReference>
<accession>A0A1U7NED6</accession>
<dbReference type="InterPro" id="IPR006047">
    <property type="entry name" value="GH13_cat_dom"/>
</dbReference>
<dbReference type="OrthoDB" id="9761789at2"/>
<comment type="caution">
    <text evidence="3">The sequence shown here is derived from an EMBL/GenBank/DDBJ whole genome shotgun (WGS) entry which is preliminary data.</text>
</comment>
<dbReference type="Gene3D" id="3.20.20.80">
    <property type="entry name" value="Glycosidases"/>
    <property type="match status" value="1"/>
</dbReference>
<dbReference type="RefSeq" id="WP_075820509.1">
    <property type="nucleotide sequence ID" value="NZ_CAJUTZ010000006.1"/>
</dbReference>
<evidence type="ECO:0000313" key="3">
    <source>
        <dbReference type="EMBL" id="OLU37921.1"/>
    </source>
</evidence>
<dbReference type="AlphaFoldDB" id="A0A1U7NED6"/>
<keyword evidence="4" id="KW-1185">Reference proteome</keyword>
<dbReference type="Proteomes" id="UP000186341">
    <property type="component" value="Unassembled WGS sequence"/>
</dbReference>
<reference evidence="3 4" key="1">
    <citation type="submission" date="2016-11" db="EMBL/GenBank/DDBJ databases">
        <title>Description of two novel members of the family Erysipelotrichaceae: Ileibacterium lipovorans gen. nov., sp. nov. and Dubosiella newyorkensis, gen. nov., sp. nov.</title>
        <authorList>
            <person name="Cox L.M."/>
            <person name="Sohn J."/>
            <person name="Tyrrell K.L."/>
            <person name="Citron D.M."/>
            <person name="Lawson P.A."/>
            <person name="Patel N.B."/>
            <person name="Iizumi T."/>
            <person name="Perez-Perez G.I."/>
            <person name="Goldstein E.J."/>
            <person name="Blaser M.J."/>
        </authorList>
    </citation>
    <scope>NUCLEOTIDE SEQUENCE [LARGE SCALE GENOMIC DNA]</scope>
    <source>
        <strain evidence="3 4">NYU-BL-A3</strain>
    </source>
</reference>
<dbReference type="InterPro" id="IPR017853">
    <property type="entry name" value="GH"/>
</dbReference>
<sequence>MVQDKDSIEEETQQQINDKQSEGQIPIKDGAIFHAFSWDFNTIRQSLPMIATGGFRSIQTSPINKVFDGEDGGMDLYGDGKWYYHYQPVDWKIGNYQLGALEEFQKLCDEANQYGISIIVDVAQNHTTMKQMPFQKI</sequence>
<dbReference type="EMBL" id="MPJW01000186">
    <property type="protein sequence ID" value="OLU37921.1"/>
    <property type="molecule type" value="Genomic_DNA"/>
</dbReference>
<feature type="region of interest" description="Disordered" evidence="1">
    <location>
        <begin position="1"/>
        <end position="23"/>
    </location>
</feature>
<dbReference type="GO" id="GO:0005975">
    <property type="term" value="P:carbohydrate metabolic process"/>
    <property type="evidence" value="ECO:0007669"/>
    <property type="project" value="InterPro"/>
</dbReference>
<gene>
    <name evidence="3" type="ORF">BO222_09425</name>
</gene>
<proteinExistence type="predicted"/>
<evidence type="ECO:0000259" key="2">
    <source>
        <dbReference type="Pfam" id="PF00128"/>
    </source>
</evidence>
<name>A0A1U7NED6_9FIRM</name>
<evidence type="ECO:0000256" key="1">
    <source>
        <dbReference type="SAM" id="MobiDB-lite"/>
    </source>
</evidence>
<feature type="domain" description="Glycosyl hydrolase family 13 catalytic" evidence="2">
    <location>
        <begin position="39"/>
        <end position="136"/>
    </location>
</feature>